<keyword evidence="2" id="KW-1185">Reference proteome</keyword>
<reference evidence="1 2" key="1">
    <citation type="journal article" date="2024" name="G3 (Bethesda)">
        <title>Genome assembly of Hibiscus sabdariffa L. provides insights into metabolisms of medicinal natural products.</title>
        <authorList>
            <person name="Kim T."/>
        </authorList>
    </citation>
    <scope>NUCLEOTIDE SEQUENCE [LARGE SCALE GENOMIC DNA]</scope>
    <source>
        <strain evidence="1">TK-2024</strain>
        <tissue evidence="1">Old leaves</tissue>
    </source>
</reference>
<dbReference type="PANTHER" id="PTHR35726">
    <property type="entry name" value="GLUTAMIC ACID-RICH PROTEIN-LIKE"/>
    <property type="match status" value="1"/>
</dbReference>
<organism evidence="1 2">
    <name type="scientific">Hibiscus sabdariffa</name>
    <name type="common">roselle</name>
    <dbReference type="NCBI Taxonomy" id="183260"/>
    <lineage>
        <taxon>Eukaryota</taxon>
        <taxon>Viridiplantae</taxon>
        <taxon>Streptophyta</taxon>
        <taxon>Embryophyta</taxon>
        <taxon>Tracheophyta</taxon>
        <taxon>Spermatophyta</taxon>
        <taxon>Magnoliopsida</taxon>
        <taxon>eudicotyledons</taxon>
        <taxon>Gunneridae</taxon>
        <taxon>Pentapetalae</taxon>
        <taxon>rosids</taxon>
        <taxon>malvids</taxon>
        <taxon>Malvales</taxon>
        <taxon>Malvaceae</taxon>
        <taxon>Malvoideae</taxon>
        <taxon>Hibiscus</taxon>
    </lineage>
</organism>
<evidence type="ECO:0000313" key="1">
    <source>
        <dbReference type="EMBL" id="KAK8521830.1"/>
    </source>
</evidence>
<protein>
    <submittedName>
        <fullName evidence="1">Uncharacterized protein</fullName>
    </submittedName>
</protein>
<comment type="caution">
    <text evidence="1">The sequence shown here is derived from an EMBL/GenBank/DDBJ whole genome shotgun (WGS) entry which is preliminary data.</text>
</comment>
<proteinExistence type="predicted"/>
<name>A0ABR2CQ09_9ROSI</name>
<dbReference type="Proteomes" id="UP001472677">
    <property type="component" value="Unassembled WGS sequence"/>
</dbReference>
<accession>A0ABR2CQ09</accession>
<dbReference type="PANTHER" id="PTHR35726:SF4">
    <property type="entry name" value="GLUTAMIC ACID-RICH PROTEIN-LIKE"/>
    <property type="match status" value="1"/>
</dbReference>
<evidence type="ECO:0000313" key="2">
    <source>
        <dbReference type="Proteomes" id="UP001472677"/>
    </source>
</evidence>
<dbReference type="EMBL" id="JBBPBM010000046">
    <property type="protein sequence ID" value="KAK8521830.1"/>
    <property type="molecule type" value="Genomic_DNA"/>
</dbReference>
<sequence>MGFRRSRAVDVSSLLLFEATGDSESGCNFDPVVADTNNREDDDDDAESCSCDTVLPCVSEIDSLENRFANADDDDDDDDGVVEQREVQMYKKCCRDDRVNGGFVAKDKKTSSDVLVENSNQTLNEKEKNRLFWEACLAS</sequence>
<gene>
    <name evidence="1" type="ORF">V6N12_066413</name>
</gene>